<name>A0A1C7MSJ6_GRIFR</name>
<organism evidence="1 2">
    <name type="scientific">Grifola frondosa</name>
    <name type="common">Maitake</name>
    <name type="synonym">Polyporus frondosus</name>
    <dbReference type="NCBI Taxonomy" id="5627"/>
    <lineage>
        <taxon>Eukaryota</taxon>
        <taxon>Fungi</taxon>
        <taxon>Dikarya</taxon>
        <taxon>Basidiomycota</taxon>
        <taxon>Agaricomycotina</taxon>
        <taxon>Agaricomycetes</taxon>
        <taxon>Polyporales</taxon>
        <taxon>Grifolaceae</taxon>
        <taxon>Grifola</taxon>
    </lineage>
</organism>
<dbReference type="Proteomes" id="UP000092993">
    <property type="component" value="Unassembled WGS sequence"/>
</dbReference>
<dbReference type="OrthoDB" id="2123952at2759"/>
<gene>
    <name evidence="1" type="ORF">A0H81_01415</name>
</gene>
<dbReference type="EMBL" id="LUGG01000001">
    <property type="protein sequence ID" value="OBZ79677.1"/>
    <property type="molecule type" value="Genomic_DNA"/>
</dbReference>
<accession>A0A1C7MSJ6</accession>
<dbReference type="AlphaFoldDB" id="A0A1C7MSJ6"/>
<sequence>MPAVAASSPMLGMLQNQWSLQAPTELAAGIQLLVVHSGAACPEAVEYASLMCGMPAWTDVSEGEICKEEYRRLAWSSLLFAASHSSYDTSDSAFSPQMDLFIMDSTNVMFPAEHLEWKHGLPTPLSKNSIWTLCMCILLLWHSCMCVRLDPSLSKAQFAFTSWLEMNAVGDAMDRHTCVDELNFIQGHEILFDSRMHISFELQQFIQPAYAGAKLLLYDKKAEDW</sequence>
<evidence type="ECO:0000313" key="1">
    <source>
        <dbReference type="EMBL" id="OBZ79677.1"/>
    </source>
</evidence>
<dbReference type="STRING" id="5627.A0A1C7MSJ6"/>
<proteinExistence type="predicted"/>
<evidence type="ECO:0000313" key="2">
    <source>
        <dbReference type="Proteomes" id="UP000092993"/>
    </source>
</evidence>
<comment type="caution">
    <text evidence="1">The sequence shown here is derived from an EMBL/GenBank/DDBJ whole genome shotgun (WGS) entry which is preliminary data.</text>
</comment>
<reference evidence="1 2" key="1">
    <citation type="submission" date="2016-03" db="EMBL/GenBank/DDBJ databases">
        <title>Whole genome sequencing of Grifola frondosa 9006-11.</title>
        <authorList>
            <person name="Min B."/>
            <person name="Park H."/>
            <person name="Kim J.-G."/>
            <person name="Cho H."/>
            <person name="Oh Y.-L."/>
            <person name="Kong W.-S."/>
            <person name="Choi I.-G."/>
        </authorList>
    </citation>
    <scope>NUCLEOTIDE SEQUENCE [LARGE SCALE GENOMIC DNA]</scope>
    <source>
        <strain evidence="1 2">9006-11</strain>
    </source>
</reference>
<protein>
    <submittedName>
        <fullName evidence="1">Uncharacterized protein</fullName>
    </submittedName>
</protein>
<keyword evidence="2" id="KW-1185">Reference proteome</keyword>